<dbReference type="CDD" id="cd06587">
    <property type="entry name" value="VOC"/>
    <property type="match status" value="1"/>
</dbReference>
<dbReference type="AlphaFoldDB" id="A0A1H3S9W2"/>
<sequence length="125" mass="13889">MPPTVVGMTLTWTQIVIDAENPRSLAHWWSEVLGWPVTYEADDESEVEIAPHAEAQPSILFVPVPEKKSVKNRLHLDFRPDDQSAEVERLLAAGATRADVGQGDDVSWVVLADPEGNEFCVLRAR</sequence>
<dbReference type="PANTHER" id="PTHR35908:SF1">
    <property type="entry name" value="CONSERVED PROTEIN"/>
    <property type="match status" value="1"/>
</dbReference>
<keyword evidence="3" id="KW-1185">Reference proteome</keyword>
<dbReference type="Gene3D" id="3.10.180.10">
    <property type="entry name" value="2,3-Dihydroxybiphenyl 1,2-Dioxygenase, domain 1"/>
    <property type="match status" value="1"/>
</dbReference>
<name>A0A1H3S9W2_9MICO</name>
<dbReference type="SUPFAM" id="SSF54593">
    <property type="entry name" value="Glyoxalase/Bleomycin resistance protein/Dihydroxybiphenyl dioxygenase"/>
    <property type="match status" value="1"/>
</dbReference>
<gene>
    <name evidence="2" type="ORF">SAMN05216554_3443</name>
</gene>
<dbReference type="PANTHER" id="PTHR35908">
    <property type="entry name" value="HYPOTHETICAL FUSION PROTEIN"/>
    <property type="match status" value="1"/>
</dbReference>
<reference evidence="2 3" key="1">
    <citation type="submission" date="2016-10" db="EMBL/GenBank/DDBJ databases">
        <authorList>
            <person name="de Groot N.N."/>
        </authorList>
    </citation>
    <scope>NUCLEOTIDE SEQUENCE [LARGE SCALE GENOMIC DNA]</scope>
    <source>
        <strain evidence="2 3">CGMCC 4.3491</strain>
    </source>
</reference>
<protein>
    <recommendedName>
        <fullName evidence="1">VOC domain-containing protein</fullName>
    </recommendedName>
</protein>
<dbReference type="EMBL" id="FNPZ01000003">
    <property type="protein sequence ID" value="SDZ34856.1"/>
    <property type="molecule type" value="Genomic_DNA"/>
</dbReference>
<organism evidence="2 3">
    <name type="scientific">Herbiconiux ginsengi</name>
    <dbReference type="NCBI Taxonomy" id="381665"/>
    <lineage>
        <taxon>Bacteria</taxon>
        <taxon>Bacillati</taxon>
        <taxon>Actinomycetota</taxon>
        <taxon>Actinomycetes</taxon>
        <taxon>Micrococcales</taxon>
        <taxon>Microbacteriaceae</taxon>
        <taxon>Herbiconiux</taxon>
    </lineage>
</organism>
<dbReference type="InterPro" id="IPR029068">
    <property type="entry name" value="Glyas_Bleomycin-R_OHBP_Dase"/>
</dbReference>
<evidence type="ECO:0000313" key="3">
    <source>
        <dbReference type="Proteomes" id="UP000198891"/>
    </source>
</evidence>
<feature type="domain" description="VOC" evidence="1">
    <location>
        <begin position="11"/>
        <end position="124"/>
    </location>
</feature>
<dbReference type="STRING" id="381665.SAMN05216554_3443"/>
<dbReference type="InterPro" id="IPR041581">
    <property type="entry name" value="Glyoxalase_6"/>
</dbReference>
<evidence type="ECO:0000313" key="2">
    <source>
        <dbReference type="EMBL" id="SDZ34856.1"/>
    </source>
</evidence>
<accession>A0A1H3S9W2</accession>
<dbReference type="Pfam" id="PF18029">
    <property type="entry name" value="Glyoxalase_6"/>
    <property type="match status" value="1"/>
</dbReference>
<evidence type="ECO:0000259" key="1">
    <source>
        <dbReference type="PROSITE" id="PS51819"/>
    </source>
</evidence>
<proteinExistence type="predicted"/>
<dbReference type="PROSITE" id="PS51819">
    <property type="entry name" value="VOC"/>
    <property type="match status" value="1"/>
</dbReference>
<dbReference type="InterPro" id="IPR037523">
    <property type="entry name" value="VOC_core"/>
</dbReference>
<dbReference type="Proteomes" id="UP000198891">
    <property type="component" value="Unassembled WGS sequence"/>
</dbReference>